<dbReference type="GO" id="GO:0005737">
    <property type="term" value="C:cytoplasm"/>
    <property type="evidence" value="ECO:0007669"/>
    <property type="project" value="UniProtKB-SubCell"/>
</dbReference>
<evidence type="ECO:0000256" key="5">
    <source>
        <dbReference type="HAMAP-Rule" id="MF_00845"/>
    </source>
</evidence>
<dbReference type="GO" id="GO:0004497">
    <property type="term" value="F:monooxygenase activity"/>
    <property type="evidence" value="ECO:0007669"/>
    <property type="project" value="UniProtKB-UniRule"/>
</dbReference>
<keyword evidence="5" id="KW-0547">Nucleotide-binding</keyword>
<dbReference type="InterPro" id="IPR036188">
    <property type="entry name" value="FAD/NAD-bd_sf"/>
</dbReference>
<dbReference type="InterPro" id="IPR002938">
    <property type="entry name" value="FAD-bd"/>
</dbReference>
<dbReference type="PANTHER" id="PTHR46972:SF1">
    <property type="entry name" value="FAD DEPENDENT OXIDOREDUCTASE DOMAIN-CONTAINING PROTEIN"/>
    <property type="match status" value="1"/>
</dbReference>
<evidence type="ECO:0000313" key="7">
    <source>
        <dbReference type="EMBL" id="GGO96515.1"/>
    </source>
</evidence>
<keyword evidence="8" id="KW-1185">Reference proteome</keyword>
<feature type="binding site" evidence="5">
    <location>
        <position position="116"/>
    </location>
    <ligand>
        <name>FAD</name>
        <dbReference type="ChEBI" id="CHEBI:57692"/>
    </ligand>
</feature>
<comment type="similarity">
    <text evidence="5">Belongs to the aromatic-ring hydroxylase family. TetX subfamily.</text>
</comment>
<keyword evidence="1 5" id="KW-0285">Flavoprotein</keyword>
<dbReference type="PRINTS" id="PR00420">
    <property type="entry name" value="RNGMNOXGNASE"/>
</dbReference>
<keyword evidence="3 5" id="KW-0560">Oxidoreductase</keyword>
<organism evidence="7 8">
    <name type="scientific">Wenjunlia tyrosinilytica</name>
    <dbReference type="NCBI Taxonomy" id="1544741"/>
    <lineage>
        <taxon>Bacteria</taxon>
        <taxon>Bacillati</taxon>
        <taxon>Actinomycetota</taxon>
        <taxon>Actinomycetes</taxon>
        <taxon>Kitasatosporales</taxon>
        <taxon>Streptomycetaceae</taxon>
        <taxon>Wenjunlia</taxon>
    </lineage>
</organism>
<accession>A0A917ZUS8</accession>
<dbReference type="EC" id="1.14.13.-" evidence="5"/>
<evidence type="ECO:0000256" key="4">
    <source>
        <dbReference type="ARBA" id="ARBA00023033"/>
    </source>
</evidence>
<evidence type="ECO:0000313" key="8">
    <source>
        <dbReference type="Proteomes" id="UP000641932"/>
    </source>
</evidence>
<sequence>MNTTPITDIAIVGAGPGGLTCARVLQRHGIDVTVYDMDANRGAREQGGTLDMHPDSGQLALKAAGLMDQFTALARPEGEQMRLVDSDGTVLFDNASRLIDGADGGHRDGGSPEIDRGRLRGLLVDSLAPGTIRWDRKLTHAEPLGGGAHRLHFADGATAETGLVIGADGAWSKVRRLVSSAVPGYTGVTFVEAGLDDAGTRHPRLAELTGNGTLMALRDNRGLVAQRNSHEHIRIYIGMRTDEHWYDRAGVDLADTTAVRDALLKEFTGWSPDLIGLITETDRGYVNRPLYAMPVPHTWEHTPGVTILGDAAHLMSPFSGMGANLAMLDGADLAQAIAAEPGVDEAIHAYEAVMLPRSAEAAAGAAEGLGSAFAPDSTEQALAHMAKHH</sequence>
<keyword evidence="5" id="KW-0963">Cytoplasm</keyword>
<keyword evidence="2 5" id="KW-0274">FAD</keyword>
<comment type="cofactor">
    <cofactor evidence="5">
        <name>FAD</name>
        <dbReference type="ChEBI" id="CHEBI:57692"/>
    </cofactor>
</comment>
<evidence type="ECO:0000256" key="3">
    <source>
        <dbReference type="ARBA" id="ARBA00023002"/>
    </source>
</evidence>
<keyword evidence="5" id="KW-0521">NADP</keyword>
<reference evidence="7" key="1">
    <citation type="journal article" date="2014" name="Int. J. Syst. Evol. Microbiol.">
        <title>Complete genome sequence of Corynebacterium casei LMG S-19264T (=DSM 44701T), isolated from a smear-ripened cheese.</title>
        <authorList>
            <consortium name="US DOE Joint Genome Institute (JGI-PGF)"/>
            <person name="Walter F."/>
            <person name="Albersmeier A."/>
            <person name="Kalinowski J."/>
            <person name="Ruckert C."/>
        </authorList>
    </citation>
    <scope>NUCLEOTIDE SEQUENCE</scope>
    <source>
        <strain evidence="7">CGMCC 4.7201</strain>
    </source>
</reference>
<dbReference type="AlphaFoldDB" id="A0A917ZUS8"/>
<reference evidence="7" key="2">
    <citation type="submission" date="2020-09" db="EMBL/GenBank/DDBJ databases">
        <authorList>
            <person name="Sun Q."/>
            <person name="Zhou Y."/>
        </authorList>
    </citation>
    <scope>NUCLEOTIDE SEQUENCE</scope>
    <source>
        <strain evidence="7">CGMCC 4.7201</strain>
    </source>
</reference>
<keyword evidence="4 5" id="KW-0503">Monooxygenase</keyword>
<comment type="catalytic activity">
    <reaction evidence="5">
        <text>a tetracycline + NADPH + O2 + H(+) = an 11a-hydroxytetracycline + NADP(+) + H2O</text>
        <dbReference type="Rhea" id="RHEA:61444"/>
        <dbReference type="ChEBI" id="CHEBI:15377"/>
        <dbReference type="ChEBI" id="CHEBI:15378"/>
        <dbReference type="ChEBI" id="CHEBI:15379"/>
        <dbReference type="ChEBI" id="CHEBI:57783"/>
        <dbReference type="ChEBI" id="CHEBI:58349"/>
        <dbReference type="ChEBI" id="CHEBI:144644"/>
        <dbReference type="ChEBI" id="CHEBI:144645"/>
    </reaction>
</comment>
<dbReference type="SUPFAM" id="SSF51905">
    <property type="entry name" value="FAD/NAD(P)-binding domain"/>
    <property type="match status" value="1"/>
</dbReference>
<protein>
    <recommendedName>
        <fullName evidence="5">Flavin-dependent monooxygenase</fullName>
    </recommendedName>
    <alternativeName>
        <fullName evidence="5">TetX monooxygenase</fullName>
        <shortName evidence="5">TetX</shortName>
        <ecNumber evidence="5">1.14.13.-</ecNumber>
    </alternativeName>
</protein>
<comment type="domain">
    <text evidence="5">Consists of an N-terminal FAD-binding domain with a Rossman fold and a C-terminal substrate-binding domain.</text>
</comment>
<dbReference type="EMBL" id="BMMS01000029">
    <property type="protein sequence ID" value="GGO96515.1"/>
    <property type="molecule type" value="Genomic_DNA"/>
</dbReference>
<proteinExistence type="inferred from homology"/>
<comment type="subcellular location">
    <subcellularLocation>
        <location evidence="5">Cytoplasm</location>
    </subcellularLocation>
</comment>
<dbReference type="Gene3D" id="3.50.50.60">
    <property type="entry name" value="FAD/NAD(P)-binding domain"/>
    <property type="match status" value="1"/>
</dbReference>
<feature type="domain" description="FAD-binding" evidence="6">
    <location>
        <begin position="7"/>
        <end position="359"/>
    </location>
</feature>
<dbReference type="Proteomes" id="UP000641932">
    <property type="component" value="Unassembled WGS sequence"/>
</dbReference>
<evidence type="ECO:0000256" key="1">
    <source>
        <dbReference type="ARBA" id="ARBA00022630"/>
    </source>
</evidence>
<feature type="binding site" evidence="5">
    <location>
        <position position="44"/>
    </location>
    <ligand>
        <name>NADPH</name>
        <dbReference type="ChEBI" id="CHEBI:57783"/>
    </ligand>
</feature>
<evidence type="ECO:0000256" key="2">
    <source>
        <dbReference type="ARBA" id="ARBA00022827"/>
    </source>
</evidence>
<dbReference type="GO" id="GO:0046677">
    <property type="term" value="P:response to antibiotic"/>
    <property type="evidence" value="ECO:0007669"/>
    <property type="project" value="InterPro"/>
</dbReference>
<gene>
    <name evidence="7" type="ORF">GCM10012280_56180</name>
</gene>
<evidence type="ECO:0000259" key="6">
    <source>
        <dbReference type="Pfam" id="PF01494"/>
    </source>
</evidence>
<name>A0A917ZUS8_9ACTN</name>
<dbReference type="PANTHER" id="PTHR46972">
    <property type="entry name" value="MONOOXYGENASE ASQM-RELATED"/>
    <property type="match status" value="1"/>
</dbReference>
<comment type="caution">
    <text evidence="7">The sequence shown here is derived from an EMBL/GenBank/DDBJ whole genome shotgun (WGS) entry which is preliminary data.</text>
</comment>
<dbReference type="Pfam" id="PF01494">
    <property type="entry name" value="FAD_binding_3"/>
    <property type="match status" value="1"/>
</dbReference>
<dbReference type="RefSeq" id="WP_189134617.1">
    <property type="nucleotide sequence ID" value="NZ_BMMS01000029.1"/>
</dbReference>
<comment type="function">
    <text evidence="5">An FAD-requiring monooxygenase active on some tetracycline antibiotic derivatives, which leads to their inactivation. Hydroxylates carbon 11a of tetracycline and some analogs.</text>
</comment>
<dbReference type="HAMAP" id="MF_00845">
    <property type="entry name" value="TetX_monooxygenase"/>
    <property type="match status" value="1"/>
</dbReference>
<dbReference type="GO" id="GO:0071949">
    <property type="term" value="F:FAD binding"/>
    <property type="evidence" value="ECO:0007669"/>
    <property type="project" value="InterPro"/>
</dbReference>
<comment type="subunit">
    <text evidence="5">Monomer.</text>
</comment>
<dbReference type="InterPro" id="IPR043683">
    <property type="entry name" value="TetX_monooxygenase"/>
</dbReference>
<feature type="binding site" evidence="5">
    <location>
        <position position="51"/>
    </location>
    <ligand>
        <name>FAD</name>
        <dbReference type="ChEBI" id="CHEBI:57692"/>
    </ligand>
</feature>
<feature type="binding site" evidence="5">
    <location>
        <position position="310"/>
    </location>
    <ligand>
        <name>FAD</name>
        <dbReference type="ChEBI" id="CHEBI:57692"/>
    </ligand>
</feature>